<dbReference type="PIRSF" id="PIRSF001221">
    <property type="entry name" value="Amidase_fungi"/>
    <property type="match status" value="1"/>
</dbReference>
<dbReference type="PANTHER" id="PTHR46072">
    <property type="entry name" value="AMIDASE-RELATED-RELATED"/>
    <property type="match status" value="1"/>
</dbReference>
<dbReference type="InterPro" id="IPR023631">
    <property type="entry name" value="Amidase_dom"/>
</dbReference>
<sequence length="605" mass="66171">MQLLVHLSSIASFLFLFCLGISHFLPPVIKTWVPFVPLHASASWQAVAAEKRRRDMAKIPAEWRLPQKVIDEAGRRRSVADEFIDSLLDPDSRFLTGLEVPALMEMTTNGSLTAVRLTTAFCKRAAYAHQLNRNLLEIGFDNAIEQAKSLDIFWEVHRRPTGPLHGLPITMKDQFHVEGMGTTMGYVGWIGTFEGNKSSERKHRHESELVRKLRSLGAIVIAKTTLVQSLWFGETNNNILGYHWNPRNQQLSSGGSSGGEGAMQALRGSALGFGSDIGGSVSMPAAFNGVFSIKPSAGRLPTLDMPNSSPGQINIPTVTGLLGPSIASLRYAMEALLSTEPWLTDPGVLPIPWRKSLEVDTSEKKLSFAFMDFDGVVRPHPPIARALNMVKDALRATGHEVIPWDGPSHAQALAIHTAITSADGNYDVFEQLKLSGEPLIPQLIPDFPGLKPGPVKNAIEVEEAVLQLKKYRVNYQNYWLSTANCTMTGRPIDAVILPVVPSAAVIPGKLYHYDYIAAANVVDYTTLVIPVTRADQSIDIPDPNYVPVGEVDKKNWEAYDAGIYHGAPAAVQVLGGRLEEEKLLAIGQVVTEALNKHHISSGVRP</sequence>
<proteinExistence type="inferred from homology"/>
<evidence type="ECO:0000256" key="1">
    <source>
        <dbReference type="ARBA" id="ARBA00009199"/>
    </source>
</evidence>
<feature type="active site" description="Charge relay system" evidence="3">
    <location>
        <position position="256"/>
    </location>
</feature>
<dbReference type="Gene3D" id="3.90.1300.10">
    <property type="entry name" value="Amidase signature (AS) domain"/>
    <property type="match status" value="1"/>
</dbReference>
<evidence type="ECO:0000256" key="4">
    <source>
        <dbReference type="PIRSR" id="PIRSR001221-2"/>
    </source>
</evidence>
<evidence type="ECO:0000313" key="7">
    <source>
        <dbReference type="Proteomes" id="UP001275084"/>
    </source>
</evidence>
<dbReference type="AlphaFoldDB" id="A0AAJ0H7T4"/>
<feature type="domain" description="Amidase" evidence="5">
    <location>
        <begin position="117"/>
        <end position="584"/>
    </location>
</feature>
<dbReference type="Proteomes" id="UP001275084">
    <property type="component" value="Unassembled WGS sequence"/>
</dbReference>
<name>A0AAJ0H7T4_9PEZI</name>
<reference evidence="6" key="1">
    <citation type="journal article" date="2023" name="Mol. Phylogenet. Evol.">
        <title>Genome-scale phylogeny and comparative genomics of the fungal order Sordariales.</title>
        <authorList>
            <person name="Hensen N."/>
            <person name="Bonometti L."/>
            <person name="Westerberg I."/>
            <person name="Brannstrom I.O."/>
            <person name="Guillou S."/>
            <person name="Cros-Aarteil S."/>
            <person name="Calhoun S."/>
            <person name="Haridas S."/>
            <person name="Kuo A."/>
            <person name="Mondo S."/>
            <person name="Pangilinan J."/>
            <person name="Riley R."/>
            <person name="LaButti K."/>
            <person name="Andreopoulos B."/>
            <person name="Lipzen A."/>
            <person name="Chen C."/>
            <person name="Yan M."/>
            <person name="Daum C."/>
            <person name="Ng V."/>
            <person name="Clum A."/>
            <person name="Steindorff A."/>
            <person name="Ohm R.A."/>
            <person name="Martin F."/>
            <person name="Silar P."/>
            <person name="Natvig D.O."/>
            <person name="Lalanne C."/>
            <person name="Gautier V."/>
            <person name="Ament-Velasquez S.L."/>
            <person name="Kruys A."/>
            <person name="Hutchinson M.I."/>
            <person name="Powell A.J."/>
            <person name="Barry K."/>
            <person name="Miller A.N."/>
            <person name="Grigoriev I.V."/>
            <person name="Debuchy R."/>
            <person name="Gladieux P."/>
            <person name="Hiltunen Thoren M."/>
            <person name="Johannesson H."/>
        </authorList>
    </citation>
    <scope>NUCLEOTIDE SEQUENCE</scope>
    <source>
        <strain evidence="6">CBS 955.72</strain>
    </source>
</reference>
<evidence type="ECO:0000256" key="3">
    <source>
        <dbReference type="PIRSR" id="PIRSR001221-1"/>
    </source>
</evidence>
<dbReference type="InterPro" id="IPR036928">
    <property type="entry name" value="AS_sf"/>
</dbReference>
<dbReference type="EMBL" id="JAUIQD010000007">
    <property type="protein sequence ID" value="KAK3343386.1"/>
    <property type="molecule type" value="Genomic_DNA"/>
</dbReference>
<protein>
    <submittedName>
        <fullName evidence="6">Amidase signature domain-containing protein</fullName>
    </submittedName>
</protein>
<organism evidence="6 7">
    <name type="scientific">Lasiosphaeria hispida</name>
    <dbReference type="NCBI Taxonomy" id="260671"/>
    <lineage>
        <taxon>Eukaryota</taxon>
        <taxon>Fungi</taxon>
        <taxon>Dikarya</taxon>
        <taxon>Ascomycota</taxon>
        <taxon>Pezizomycotina</taxon>
        <taxon>Sordariomycetes</taxon>
        <taxon>Sordariomycetidae</taxon>
        <taxon>Sordariales</taxon>
        <taxon>Lasiosphaeriaceae</taxon>
        <taxon>Lasiosphaeria</taxon>
    </lineage>
</organism>
<dbReference type="Pfam" id="PF01425">
    <property type="entry name" value="Amidase"/>
    <property type="match status" value="1"/>
</dbReference>
<reference evidence="6" key="2">
    <citation type="submission" date="2023-06" db="EMBL/GenBank/DDBJ databases">
        <authorList>
            <consortium name="Lawrence Berkeley National Laboratory"/>
            <person name="Haridas S."/>
            <person name="Hensen N."/>
            <person name="Bonometti L."/>
            <person name="Westerberg I."/>
            <person name="Brannstrom I.O."/>
            <person name="Guillou S."/>
            <person name="Cros-Aarteil S."/>
            <person name="Calhoun S."/>
            <person name="Kuo A."/>
            <person name="Mondo S."/>
            <person name="Pangilinan J."/>
            <person name="Riley R."/>
            <person name="Labutti K."/>
            <person name="Andreopoulos B."/>
            <person name="Lipzen A."/>
            <person name="Chen C."/>
            <person name="Yanf M."/>
            <person name="Daum C."/>
            <person name="Ng V."/>
            <person name="Clum A."/>
            <person name="Steindorff A."/>
            <person name="Ohm R."/>
            <person name="Martin F."/>
            <person name="Silar P."/>
            <person name="Natvig D."/>
            <person name="Lalanne C."/>
            <person name="Gautier V."/>
            <person name="Ament-Velasquez S.L."/>
            <person name="Kruys A."/>
            <person name="Hutchinson M.I."/>
            <person name="Powell A.J."/>
            <person name="Barry K."/>
            <person name="Miller A.N."/>
            <person name="Grigoriev I.V."/>
            <person name="Debuchy R."/>
            <person name="Gladieux P."/>
            <person name="Thoren M.H."/>
            <person name="Johannesson H."/>
        </authorList>
    </citation>
    <scope>NUCLEOTIDE SEQUENCE</scope>
    <source>
        <strain evidence="6">CBS 955.72</strain>
    </source>
</reference>
<feature type="binding site" evidence="4">
    <location>
        <position position="256"/>
    </location>
    <ligand>
        <name>substrate</name>
    </ligand>
</feature>
<evidence type="ECO:0000259" key="5">
    <source>
        <dbReference type="Pfam" id="PF01425"/>
    </source>
</evidence>
<dbReference type="SUPFAM" id="SSF75304">
    <property type="entry name" value="Amidase signature (AS) enzymes"/>
    <property type="match status" value="1"/>
</dbReference>
<feature type="active site" description="Charge relay system" evidence="3">
    <location>
        <position position="172"/>
    </location>
</feature>
<feature type="active site" description="Acyl-ester intermediate" evidence="3">
    <location>
        <position position="280"/>
    </location>
</feature>
<comment type="similarity">
    <text evidence="1">Belongs to the amidase family.</text>
</comment>
<keyword evidence="7" id="KW-1185">Reference proteome</keyword>
<gene>
    <name evidence="6" type="ORF">B0T25DRAFT_298874</name>
</gene>
<feature type="binding site" evidence="4">
    <location>
        <position position="230"/>
    </location>
    <ligand>
        <name>substrate</name>
    </ligand>
</feature>
<accession>A0AAJ0H7T4</accession>
<dbReference type="GO" id="GO:0016787">
    <property type="term" value="F:hydrolase activity"/>
    <property type="evidence" value="ECO:0007669"/>
    <property type="project" value="UniProtKB-KW"/>
</dbReference>
<evidence type="ECO:0000313" key="6">
    <source>
        <dbReference type="EMBL" id="KAK3343386.1"/>
    </source>
</evidence>
<dbReference type="PANTHER" id="PTHR46072:SF8">
    <property type="entry name" value="AMIDASE DOMAIN-CONTAINING PROTEIN"/>
    <property type="match status" value="1"/>
</dbReference>
<keyword evidence="2" id="KW-0378">Hydrolase</keyword>
<evidence type="ECO:0000256" key="2">
    <source>
        <dbReference type="ARBA" id="ARBA00022801"/>
    </source>
</evidence>
<feature type="binding site" evidence="4">
    <location>
        <begin position="277"/>
        <end position="280"/>
    </location>
    <ligand>
        <name>substrate</name>
    </ligand>
</feature>
<comment type="caution">
    <text evidence="6">The sequence shown here is derived from an EMBL/GenBank/DDBJ whole genome shotgun (WGS) entry which is preliminary data.</text>
</comment>